<feature type="transmembrane region" description="Helical" evidence="1">
    <location>
        <begin position="143"/>
        <end position="166"/>
    </location>
</feature>
<sequence length="556" mass="62611">MGGHQQLTASARSCRYYPGQHSAVEAPKPPKMGLPAFLNFSNNIRTHATFVGVMLSLDAVVTLLLSLAWSLEEDKLPDNIKQMTSLKDGILVMGIVNSLFALLYWIGYLKRQRWCLTVFIGFMAIAITLQFIGLLGAMLQLNFVSACVMLIVLAINGYVLLVVLQLRKANAEFTMPQQAFVGVILILYAIFSILTGVAWWLELKVQTGSDKIDYEVKADAFSPKSKSKKKTANKMFSVLDNAGIKKGISHEINLDINQKSTQYINQRISQDTIQKAIQEINQEINLEIMFIKAGFLIMSIVSSFITIMYWIAYLERQQLFLVIFIGLMAFAFAGLSIGMFVMIQQQKFIWACAMLFGFLVNGYVLTVALQLHSNFKFTRRRQVYGTEKSQKMGLPTCLNFNKNIQKHAKTVGVILTLYTIFTLLIGVAWLIEIKEQASLYKLDFRVDLAGIRTINPRTAGFWEKEGFLVMGIGFAILAVLYWITYLMRHRLLLAVFIGLMVIIITLNIIGMVAAGLKLKFVLACVVMFGLPVNVYMLVVALQLHKSKFIFTTRQQG</sequence>
<feature type="transmembrane region" description="Helical" evidence="1">
    <location>
        <begin position="319"/>
        <end position="342"/>
    </location>
</feature>
<evidence type="ECO:0000313" key="2">
    <source>
        <dbReference type="EnsemblMetazoa" id="AQUA002779-PA"/>
    </source>
</evidence>
<feature type="transmembrane region" description="Helical" evidence="1">
    <location>
        <begin position="289"/>
        <end position="312"/>
    </location>
</feature>
<dbReference type="Proteomes" id="UP000076407">
    <property type="component" value="Unassembled WGS sequence"/>
</dbReference>
<feature type="transmembrane region" description="Helical" evidence="1">
    <location>
        <begin position="348"/>
        <end position="371"/>
    </location>
</feature>
<feature type="transmembrane region" description="Helical" evidence="1">
    <location>
        <begin position="89"/>
        <end position="107"/>
    </location>
</feature>
<proteinExistence type="predicted"/>
<keyword evidence="1" id="KW-0812">Transmembrane</keyword>
<keyword evidence="3" id="KW-1185">Reference proteome</keyword>
<feature type="transmembrane region" description="Helical" evidence="1">
    <location>
        <begin position="520"/>
        <end position="543"/>
    </location>
</feature>
<accession>A0A182WZ15</accession>
<feature type="transmembrane region" description="Helical" evidence="1">
    <location>
        <begin position="411"/>
        <end position="431"/>
    </location>
</feature>
<protein>
    <submittedName>
        <fullName evidence="2">Uncharacterized protein</fullName>
    </submittedName>
</protein>
<organism evidence="2 3">
    <name type="scientific">Anopheles quadriannulatus</name>
    <name type="common">Mosquito</name>
    <dbReference type="NCBI Taxonomy" id="34691"/>
    <lineage>
        <taxon>Eukaryota</taxon>
        <taxon>Metazoa</taxon>
        <taxon>Ecdysozoa</taxon>
        <taxon>Arthropoda</taxon>
        <taxon>Hexapoda</taxon>
        <taxon>Insecta</taxon>
        <taxon>Pterygota</taxon>
        <taxon>Neoptera</taxon>
        <taxon>Endopterygota</taxon>
        <taxon>Diptera</taxon>
        <taxon>Nematocera</taxon>
        <taxon>Culicoidea</taxon>
        <taxon>Culicidae</taxon>
        <taxon>Anophelinae</taxon>
        <taxon>Anopheles</taxon>
    </lineage>
</organism>
<keyword evidence="1" id="KW-1133">Transmembrane helix</keyword>
<feature type="transmembrane region" description="Helical" evidence="1">
    <location>
        <begin position="48"/>
        <end position="69"/>
    </location>
</feature>
<evidence type="ECO:0000313" key="3">
    <source>
        <dbReference type="Proteomes" id="UP000076407"/>
    </source>
</evidence>
<feature type="transmembrane region" description="Helical" evidence="1">
    <location>
        <begin position="466"/>
        <end position="484"/>
    </location>
</feature>
<dbReference type="EnsemblMetazoa" id="AQUA002779-RA">
    <property type="protein sequence ID" value="AQUA002779-PA"/>
    <property type="gene ID" value="AQUA002779"/>
</dbReference>
<feature type="transmembrane region" description="Helical" evidence="1">
    <location>
        <begin position="491"/>
        <end position="514"/>
    </location>
</feature>
<reference evidence="2" key="1">
    <citation type="submission" date="2020-05" db="UniProtKB">
        <authorList>
            <consortium name="EnsemblMetazoa"/>
        </authorList>
    </citation>
    <scope>IDENTIFICATION</scope>
    <source>
        <strain evidence="2">SANGQUA</strain>
    </source>
</reference>
<feature type="transmembrane region" description="Helical" evidence="1">
    <location>
        <begin position="114"/>
        <end position="137"/>
    </location>
</feature>
<dbReference type="AlphaFoldDB" id="A0A182WZ15"/>
<keyword evidence="1" id="KW-0472">Membrane</keyword>
<evidence type="ECO:0000256" key="1">
    <source>
        <dbReference type="SAM" id="Phobius"/>
    </source>
</evidence>
<dbReference type="VEuPathDB" id="VectorBase:AQUA002779"/>
<name>A0A182WZ15_ANOQN</name>
<feature type="transmembrane region" description="Helical" evidence="1">
    <location>
        <begin position="178"/>
        <end position="201"/>
    </location>
</feature>